<keyword evidence="1" id="KW-0805">Transcription regulation</keyword>
<keyword evidence="2" id="KW-0238">DNA-binding</keyword>
<dbReference type="SUPFAM" id="SSF46785">
    <property type="entry name" value="Winged helix' DNA-binding domain"/>
    <property type="match status" value="1"/>
</dbReference>
<dbReference type="GO" id="GO:0003677">
    <property type="term" value="F:DNA binding"/>
    <property type="evidence" value="ECO:0007669"/>
    <property type="project" value="UniProtKB-KW"/>
</dbReference>
<dbReference type="GO" id="GO:0016209">
    <property type="term" value="F:antioxidant activity"/>
    <property type="evidence" value="ECO:0007669"/>
    <property type="project" value="InterPro"/>
</dbReference>
<gene>
    <name evidence="5" type="ORF">EV652_101732</name>
</gene>
<organism evidence="5 6">
    <name type="scientific">Kribbella steppae</name>
    <dbReference type="NCBI Taxonomy" id="2512223"/>
    <lineage>
        <taxon>Bacteria</taxon>
        <taxon>Bacillati</taxon>
        <taxon>Actinomycetota</taxon>
        <taxon>Actinomycetes</taxon>
        <taxon>Propionibacteriales</taxon>
        <taxon>Kribbellaceae</taxon>
        <taxon>Kribbella</taxon>
    </lineage>
</organism>
<accession>A0A4R2HXC8</accession>
<dbReference type="GO" id="GO:0016491">
    <property type="term" value="F:oxidoreductase activity"/>
    <property type="evidence" value="ECO:0007669"/>
    <property type="project" value="InterPro"/>
</dbReference>
<evidence type="ECO:0000259" key="4">
    <source>
        <dbReference type="PROSITE" id="PS51118"/>
    </source>
</evidence>
<dbReference type="InterPro" id="IPR036388">
    <property type="entry name" value="WH-like_DNA-bd_sf"/>
</dbReference>
<comment type="caution">
    <text evidence="5">The sequence shown here is derived from an EMBL/GenBank/DDBJ whole genome shotgun (WGS) entry which is preliminary data.</text>
</comment>
<dbReference type="PANTHER" id="PTHR33204">
    <property type="entry name" value="TRANSCRIPTIONAL REGULATOR, MARR FAMILY"/>
    <property type="match status" value="1"/>
</dbReference>
<dbReference type="Pfam" id="PF00578">
    <property type="entry name" value="AhpC-TSA"/>
    <property type="match status" value="1"/>
</dbReference>
<dbReference type="Proteomes" id="UP000294508">
    <property type="component" value="Unassembled WGS sequence"/>
</dbReference>
<dbReference type="InterPro" id="IPR036249">
    <property type="entry name" value="Thioredoxin-like_sf"/>
</dbReference>
<dbReference type="Pfam" id="PF01638">
    <property type="entry name" value="HxlR"/>
    <property type="match status" value="1"/>
</dbReference>
<dbReference type="InterPro" id="IPR000866">
    <property type="entry name" value="AhpC/TSA"/>
</dbReference>
<evidence type="ECO:0000313" key="5">
    <source>
        <dbReference type="EMBL" id="TCO35846.1"/>
    </source>
</evidence>
<dbReference type="Gene3D" id="1.10.10.10">
    <property type="entry name" value="Winged helix-like DNA-binding domain superfamily/Winged helix DNA-binding domain"/>
    <property type="match status" value="1"/>
</dbReference>
<sequence>MVATGLGVDVRRSSFEPEPDCAIAQSLGVIGDGWELLIVRDLARGLDRFDQLAESLHISRKILTERLTGLLDSGIVERSAYQDRPTRYAYRLTPRGRALLPVLVALQDWGDRWLLGDGSLTGTNADDEPPAQRLHQLVGHRVPGIELPSTAGTTLDVVDADARATVLFGYPATGRPTPLPDGWSEIAGASGCTLENRLFAARYDEFAAERIAVRGVSTQRPDEQRAFAASEEIAHTLLSDLDLELAAALRLPTFRAGGYERLKRVVLVVGQDRVVQAVRYPVTDIAEAVDWAYQTAIKTRTP</sequence>
<evidence type="ECO:0000313" key="6">
    <source>
        <dbReference type="Proteomes" id="UP000294508"/>
    </source>
</evidence>
<reference evidence="5 6" key="1">
    <citation type="journal article" date="2015" name="Stand. Genomic Sci.">
        <title>Genomic Encyclopedia of Bacterial and Archaeal Type Strains, Phase III: the genomes of soil and plant-associated and newly described type strains.</title>
        <authorList>
            <person name="Whitman W.B."/>
            <person name="Woyke T."/>
            <person name="Klenk H.P."/>
            <person name="Zhou Y."/>
            <person name="Lilburn T.G."/>
            <person name="Beck B.J."/>
            <person name="De Vos P."/>
            <person name="Vandamme P."/>
            <person name="Eisen J.A."/>
            <person name="Garrity G."/>
            <person name="Hugenholtz P."/>
            <person name="Kyrpides N.C."/>
        </authorList>
    </citation>
    <scope>NUCLEOTIDE SEQUENCE [LARGE SCALE GENOMIC DNA]</scope>
    <source>
        <strain evidence="5 6">VKM Ac-2572</strain>
    </source>
</reference>
<name>A0A4R2HXC8_9ACTN</name>
<evidence type="ECO:0000256" key="3">
    <source>
        <dbReference type="ARBA" id="ARBA00023163"/>
    </source>
</evidence>
<proteinExistence type="predicted"/>
<keyword evidence="6" id="KW-1185">Reference proteome</keyword>
<dbReference type="SUPFAM" id="SSF52833">
    <property type="entry name" value="Thioredoxin-like"/>
    <property type="match status" value="1"/>
</dbReference>
<protein>
    <submittedName>
        <fullName evidence="5">HxlR family transcriptional regulator</fullName>
    </submittedName>
</protein>
<keyword evidence="3" id="KW-0804">Transcription</keyword>
<feature type="domain" description="HTH hxlR-type" evidence="4">
    <location>
        <begin position="21"/>
        <end position="118"/>
    </location>
</feature>
<dbReference type="InterPro" id="IPR002577">
    <property type="entry name" value="HTH_HxlR"/>
</dbReference>
<evidence type="ECO:0000256" key="2">
    <source>
        <dbReference type="ARBA" id="ARBA00023125"/>
    </source>
</evidence>
<dbReference type="PANTHER" id="PTHR33204:SF18">
    <property type="entry name" value="TRANSCRIPTIONAL REGULATORY PROTEIN"/>
    <property type="match status" value="1"/>
</dbReference>
<dbReference type="AlphaFoldDB" id="A0A4R2HXC8"/>
<evidence type="ECO:0000256" key="1">
    <source>
        <dbReference type="ARBA" id="ARBA00023015"/>
    </source>
</evidence>
<dbReference type="Gene3D" id="3.40.30.10">
    <property type="entry name" value="Glutaredoxin"/>
    <property type="match status" value="1"/>
</dbReference>
<dbReference type="EMBL" id="SLWN01000001">
    <property type="protein sequence ID" value="TCO35846.1"/>
    <property type="molecule type" value="Genomic_DNA"/>
</dbReference>
<dbReference type="InterPro" id="IPR036390">
    <property type="entry name" value="WH_DNA-bd_sf"/>
</dbReference>
<dbReference type="PROSITE" id="PS51118">
    <property type="entry name" value="HTH_HXLR"/>
    <property type="match status" value="1"/>
</dbReference>